<dbReference type="STRING" id="1903179.BI347_21200"/>
<organism evidence="2 4">
    <name type="scientific">Chromobacterium sphagni</name>
    <dbReference type="NCBI Taxonomy" id="1903179"/>
    <lineage>
        <taxon>Bacteria</taxon>
        <taxon>Pseudomonadati</taxon>
        <taxon>Pseudomonadota</taxon>
        <taxon>Betaproteobacteria</taxon>
        <taxon>Neisseriales</taxon>
        <taxon>Chromobacteriaceae</taxon>
        <taxon>Chromobacterium</taxon>
    </lineage>
</organism>
<keyword evidence="1" id="KW-0472">Membrane</keyword>
<protein>
    <recommendedName>
        <fullName evidence="6">Transmembrane protein</fullName>
    </recommendedName>
</protein>
<feature type="transmembrane region" description="Helical" evidence="1">
    <location>
        <begin position="28"/>
        <end position="51"/>
    </location>
</feature>
<gene>
    <name evidence="3" type="ORF">BI344_08805</name>
    <name evidence="2" type="ORF">BI347_21200</name>
</gene>
<evidence type="ECO:0000313" key="3">
    <source>
        <dbReference type="EMBL" id="OHX19746.1"/>
    </source>
</evidence>
<keyword evidence="1" id="KW-1133">Transmembrane helix</keyword>
<dbReference type="RefSeq" id="WP_071113316.1">
    <property type="nucleotide sequence ID" value="NZ_MKCS01000004.1"/>
</dbReference>
<evidence type="ECO:0000313" key="2">
    <source>
        <dbReference type="EMBL" id="OHX10538.1"/>
    </source>
</evidence>
<evidence type="ECO:0000313" key="5">
    <source>
        <dbReference type="Proteomes" id="UP000180280"/>
    </source>
</evidence>
<dbReference type="EMBL" id="MKCS01000004">
    <property type="protein sequence ID" value="OHX10538.1"/>
    <property type="molecule type" value="Genomic_DNA"/>
</dbReference>
<keyword evidence="5" id="KW-1185">Reference proteome</keyword>
<dbReference type="Proteomes" id="UP000180280">
    <property type="component" value="Unassembled WGS sequence"/>
</dbReference>
<feature type="transmembrane region" description="Helical" evidence="1">
    <location>
        <begin position="120"/>
        <end position="142"/>
    </location>
</feature>
<feature type="transmembrane region" description="Helical" evidence="1">
    <location>
        <begin position="63"/>
        <end position="83"/>
    </location>
</feature>
<proteinExistence type="predicted"/>
<comment type="caution">
    <text evidence="2">The sequence shown here is derived from an EMBL/GenBank/DDBJ whole genome shotgun (WGS) entry which is preliminary data.</text>
</comment>
<evidence type="ECO:0008006" key="6">
    <source>
        <dbReference type="Google" id="ProtNLM"/>
    </source>
</evidence>
<reference evidence="4 5" key="1">
    <citation type="submission" date="2016-09" db="EMBL/GenBank/DDBJ databases">
        <title>Chromobacterium muskegensis sp. nov., an insecticidal bacterium isolated from Sphagnum bogs.</title>
        <authorList>
            <person name="Sparks M.E."/>
            <person name="Blackburn M.B."/>
            <person name="Gundersen-Rindal D.E."/>
            <person name="Mitchell A."/>
            <person name="Farrar R."/>
            <person name="Kuhar D."/>
        </authorList>
    </citation>
    <scope>NUCLEOTIDE SEQUENCE [LARGE SCALE GENOMIC DNA]</scope>
    <source>
        <strain evidence="3 5">14B-1</strain>
        <strain evidence="2 4">37-2</strain>
    </source>
</reference>
<name>A0A1S1WTL9_9NEIS</name>
<accession>A0A1S1WTL9</accession>
<feature type="transmembrane region" description="Helical" evidence="1">
    <location>
        <begin position="281"/>
        <end position="302"/>
    </location>
</feature>
<dbReference type="Proteomes" id="UP000180088">
    <property type="component" value="Unassembled WGS sequence"/>
</dbReference>
<dbReference type="EMBL" id="MKCT01000028">
    <property type="protein sequence ID" value="OHX19746.1"/>
    <property type="molecule type" value="Genomic_DNA"/>
</dbReference>
<dbReference type="AlphaFoldDB" id="A0A1S1WTL9"/>
<dbReference type="OrthoDB" id="7032238at2"/>
<evidence type="ECO:0000313" key="4">
    <source>
        <dbReference type="Proteomes" id="UP000180088"/>
    </source>
</evidence>
<evidence type="ECO:0000256" key="1">
    <source>
        <dbReference type="SAM" id="Phobius"/>
    </source>
</evidence>
<keyword evidence="1" id="KW-0812">Transmembrane</keyword>
<sequence>MNKPNEQSGYIDNTIALENSPAISTPSAVSWGAIVAGAVATAALSLILLLLGAGLELSTVSPWAYSGVTATTFGVSAIIWITISQLLASGMGGYLAGRLRTKWVSGHTNEVYFRDTAHGFLAWALAALITATLLTSVIGSIINNGVGVAATAVGASTIPTLQMAGPSGAGQGSTVYLLDSLFRRGAKPVSRQLDSASNPETARPIAEVGGIFMNSLVRGDALPAADVRYVGQLVAQRTDLSQQDAEIRVKNTYARMQTALSNAETMAKEAAEKARKASAYVALWLFISLLIGAFFASLAATYGGRHRDR</sequence>